<keyword evidence="9" id="KW-0969">Cilium</keyword>
<evidence type="ECO:0000256" key="8">
    <source>
        <dbReference type="SAM" id="SignalP"/>
    </source>
</evidence>
<keyword evidence="9" id="KW-0282">Flagellum</keyword>
<feature type="chain" id="PRO_5011716685" description="Flagellar L-ring protein" evidence="8">
    <location>
        <begin position="25"/>
        <end position="238"/>
    </location>
</feature>
<dbReference type="PRINTS" id="PR01008">
    <property type="entry name" value="FLGLRINGFLGH"/>
</dbReference>
<evidence type="ECO:0000256" key="4">
    <source>
        <dbReference type="ARBA" id="ARBA00023136"/>
    </source>
</evidence>
<protein>
    <recommendedName>
        <fullName evidence="7">Flagellar L-ring protein</fullName>
    </recommendedName>
    <alternativeName>
        <fullName evidence="7">Basal body L-ring protein</fullName>
    </alternativeName>
</protein>
<comment type="subcellular location">
    <subcellularLocation>
        <location evidence="7">Cell outer membrane</location>
        <topology evidence="7">Lipid-anchor</topology>
    </subcellularLocation>
    <subcellularLocation>
        <location evidence="7">Bacterial flagellum basal body</location>
    </subcellularLocation>
</comment>
<sequence>MTTLLTKALVPLFGILLLAGCANNQEKIGATPELSPMGNGLRQPMINPTLVGYQPTQRRSFHAIWTEDRNQFFLEPRAKRVGDVLTVLINIEDEASLDNASDRSRDSSEKQSLGFGFSLFGFGEDGEADLDADSKSSTKGKGAINRKEEIDLQIAAVVTQVLPNHNLVISGSQEVRVNAEVRVLNVEGIVRPRDIAADNVITYDKIAEARISYGGRGRITEMQQPAWGQQVYDRFVPF</sequence>
<evidence type="ECO:0000313" key="10">
    <source>
        <dbReference type="Proteomes" id="UP000199236"/>
    </source>
</evidence>
<dbReference type="AlphaFoldDB" id="A0A1I5C7Q5"/>
<evidence type="ECO:0000256" key="6">
    <source>
        <dbReference type="ARBA" id="ARBA00023237"/>
    </source>
</evidence>
<comment type="similarity">
    <text evidence="2 7">Belongs to the FlgH family.</text>
</comment>
<dbReference type="RefSeq" id="WP_090069306.1">
    <property type="nucleotide sequence ID" value="NZ_FOVR01000002.1"/>
</dbReference>
<proteinExistence type="inferred from homology"/>
<evidence type="ECO:0000256" key="3">
    <source>
        <dbReference type="ARBA" id="ARBA00022729"/>
    </source>
</evidence>
<evidence type="ECO:0000256" key="2">
    <source>
        <dbReference type="ARBA" id="ARBA00006929"/>
    </source>
</evidence>
<dbReference type="HAMAP" id="MF_00415">
    <property type="entry name" value="FlgH"/>
    <property type="match status" value="1"/>
</dbReference>
<keyword evidence="6 7" id="KW-0998">Cell outer membrane</keyword>
<keyword evidence="4 7" id="KW-0472">Membrane</keyword>
<keyword evidence="7" id="KW-0449">Lipoprotein</keyword>
<dbReference type="OrthoDB" id="9789227at2"/>
<feature type="signal peptide" evidence="8">
    <location>
        <begin position="1"/>
        <end position="24"/>
    </location>
</feature>
<keyword evidence="9" id="KW-0966">Cell projection</keyword>
<dbReference type="GO" id="GO:0003774">
    <property type="term" value="F:cytoskeletal motor activity"/>
    <property type="evidence" value="ECO:0007669"/>
    <property type="project" value="InterPro"/>
</dbReference>
<dbReference type="STRING" id="655353.SAMN04488056_102144"/>
<keyword evidence="10" id="KW-1185">Reference proteome</keyword>
<evidence type="ECO:0000256" key="5">
    <source>
        <dbReference type="ARBA" id="ARBA00023143"/>
    </source>
</evidence>
<evidence type="ECO:0000256" key="1">
    <source>
        <dbReference type="ARBA" id="ARBA00002591"/>
    </source>
</evidence>
<keyword evidence="5 7" id="KW-0975">Bacterial flagellum</keyword>
<dbReference type="PANTHER" id="PTHR34933:SF1">
    <property type="entry name" value="FLAGELLAR L-RING PROTEIN"/>
    <property type="match status" value="1"/>
</dbReference>
<organism evidence="9 10">
    <name type="scientific">Cohaesibacter marisflavi</name>
    <dbReference type="NCBI Taxonomy" id="655353"/>
    <lineage>
        <taxon>Bacteria</taxon>
        <taxon>Pseudomonadati</taxon>
        <taxon>Pseudomonadota</taxon>
        <taxon>Alphaproteobacteria</taxon>
        <taxon>Hyphomicrobiales</taxon>
        <taxon>Cohaesibacteraceae</taxon>
    </lineage>
</organism>
<accession>A0A1I5C7Q5</accession>
<gene>
    <name evidence="7" type="primary">flgH</name>
    <name evidence="9" type="ORF">SAMN04488056_102144</name>
</gene>
<dbReference type="InterPro" id="IPR000527">
    <property type="entry name" value="Flag_Lring"/>
</dbReference>
<keyword evidence="3 7" id="KW-0732">Signal</keyword>
<evidence type="ECO:0000256" key="7">
    <source>
        <dbReference type="HAMAP-Rule" id="MF_00415"/>
    </source>
</evidence>
<dbReference type="Proteomes" id="UP000199236">
    <property type="component" value="Unassembled WGS sequence"/>
</dbReference>
<comment type="function">
    <text evidence="1 7">Assembles around the rod to form the L-ring and probably protects the motor/basal body from shearing forces during rotation.</text>
</comment>
<dbReference type="EMBL" id="FOVR01000002">
    <property type="protein sequence ID" value="SFN83045.1"/>
    <property type="molecule type" value="Genomic_DNA"/>
</dbReference>
<reference evidence="9 10" key="1">
    <citation type="submission" date="2016-10" db="EMBL/GenBank/DDBJ databases">
        <authorList>
            <person name="de Groot N.N."/>
        </authorList>
    </citation>
    <scope>NUCLEOTIDE SEQUENCE [LARGE SCALE GENOMIC DNA]</scope>
    <source>
        <strain evidence="9 10">CGMCC 1.9157</strain>
    </source>
</reference>
<evidence type="ECO:0000313" key="9">
    <source>
        <dbReference type="EMBL" id="SFN83045.1"/>
    </source>
</evidence>
<dbReference type="GO" id="GO:0009427">
    <property type="term" value="C:bacterial-type flagellum basal body, distal rod, L ring"/>
    <property type="evidence" value="ECO:0007669"/>
    <property type="project" value="InterPro"/>
</dbReference>
<comment type="subunit">
    <text evidence="7">The basal body constitutes a major portion of the flagellar organelle and consists of four rings (L,P,S, and M) mounted on a central rod.</text>
</comment>
<dbReference type="GO" id="GO:0071973">
    <property type="term" value="P:bacterial-type flagellum-dependent cell motility"/>
    <property type="evidence" value="ECO:0007669"/>
    <property type="project" value="InterPro"/>
</dbReference>
<dbReference type="Pfam" id="PF02107">
    <property type="entry name" value="FlgH"/>
    <property type="match status" value="1"/>
</dbReference>
<dbReference type="NCBIfam" id="NF001305">
    <property type="entry name" value="PRK00249.1-5"/>
    <property type="match status" value="1"/>
</dbReference>
<dbReference type="PANTHER" id="PTHR34933">
    <property type="entry name" value="FLAGELLAR L-RING PROTEIN"/>
    <property type="match status" value="1"/>
</dbReference>
<name>A0A1I5C7Q5_9HYPH</name>
<dbReference type="PROSITE" id="PS51257">
    <property type="entry name" value="PROKAR_LIPOPROTEIN"/>
    <property type="match status" value="1"/>
</dbReference>
<dbReference type="GO" id="GO:0009279">
    <property type="term" value="C:cell outer membrane"/>
    <property type="evidence" value="ECO:0007669"/>
    <property type="project" value="UniProtKB-SubCell"/>
</dbReference>